<organism evidence="4 5">
    <name type="scientific">Lacinutrix venerupis</name>
    <dbReference type="NCBI Taxonomy" id="1486034"/>
    <lineage>
        <taxon>Bacteria</taxon>
        <taxon>Pseudomonadati</taxon>
        <taxon>Bacteroidota</taxon>
        <taxon>Flavobacteriia</taxon>
        <taxon>Flavobacteriales</taxon>
        <taxon>Flavobacteriaceae</taxon>
        <taxon>Lacinutrix</taxon>
    </lineage>
</organism>
<feature type="modified residue" description="4-aspartylphosphate" evidence="1">
    <location>
        <position position="125"/>
    </location>
</feature>
<dbReference type="Proteomes" id="UP000187506">
    <property type="component" value="Chromosome"/>
</dbReference>
<keyword evidence="5" id="KW-1185">Reference proteome</keyword>
<dbReference type="InterPro" id="IPR001789">
    <property type="entry name" value="Sig_transdc_resp-reg_receiver"/>
</dbReference>
<feature type="compositionally biased region" description="Polar residues" evidence="2">
    <location>
        <begin position="48"/>
        <end position="58"/>
    </location>
</feature>
<evidence type="ECO:0000313" key="5">
    <source>
        <dbReference type="Proteomes" id="UP000187506"/>
    </source>
</evidence>
<dbReference type="KEGG" id="lvn:BWR22_08740"/>
<evidence type="ECO:0000259" key="3">
    <source>
        <dbReference type="PROSITE" id="PS50110"/>
    </source>
</evidence>
<feature type="compositionally biased region" description="Low complexity" evidence="2">
    <location>
        <begin position="65"/>
        <end position="75"/>
    </location>
</feature>
<feature type="region of interest" description="Disordered" evidence="2">
    <location>
        <begin position="34"/>
        <end position="76"/>
    </location>
</feature>
<protein>
    <submittedName>
        <fullName evidence="4">Transcriptional regulator</fullName>
    </submittedName>
</protein>
<dbReference type="RefSeq" id="WP_076733306.1">
    <property type="nucleotide sequence ID" value="NZ_CP019352.1"/>
</dbReference>
<dbReference type="SUPFAM" id="SSF52172">
    <property type="entry name" value="CheY-like"/>
    <property type="match status" value="1"/>
</dbReference>
<evidence type="ECO:0000256" key="1">
    <source>
        <dbReference type="PROSITE-ProRule" id="PRU00169"/>
    </source>
</evidence>
<keyword evidence="1" id="KW-0597">Phosphoprotein</keyword>
<reference evidence="4 5" key="1">
    <citation type="submission" date="2017-01" db="EMBL/GenBank/DDBJ databases">
        <title>Complete genome of Lacinutrix venerupis DOK2-8 isolated from seawater in Dokdo.</title>
        <authorList>
            <person name="Chi W.-J."/>
            <person name="Kim J.H."/>
        </authorList>
    </citation>
    <scope>NUCLEOTIDE SEQUENCE [LARGE SCALE GENOMIC DNA]</scope>
    <source>
        <strain evidence="4 5">DOK2-8</strain>
    </source>
</reference>
<evidence type="ECO:0000313" key="4">
    <source>
        <dbReference type="EMBL" id="APY00400.1"/>
    </source>
</evidence>
<proteinExistence type="predicted"/>
<feature type="domain" description="Response regulatory" evidence="3">
    <location>
        <begin position="77"/>
        <end position="194"/>
    </location>
</feature>
<dbReference type="Gene3D" id="3.40.50.2300">
    <property type="match status" value="1"/>
</dbReference>
<sequence length="195" mass="22268">MIEFLKNNYEWLFGGIGVTALFFIIDKFVQKKNSDSKKDNKNVNKNSITIHNNLTSQSSDEKQKNGNGNNESKNNTRILFVDDEHTKFKMVSILKKAGWKNTKSTKDITDLDDYKAKEADIIFVDINGVGKTLFEDQGLGLASALKKKYPEKKIVIYSSETKGDRFHRALREVDDCLSKDAEPYQFVNLIETLCQ</sequence>
<dbReference type="EMBL" id="CP019352">
    <property type="protein sequence ID" value="APY00400.1"/>
    <property type="molecule type" value="Genomic_DNA"/>
</dbReference>
<name>A0AAC9PX08_9FLAO</name>
<accession>A0AAC9PX08</accession>
<evidence type="ECO:0000256" key="2">
    <source>
        <dbReference type="SAM" id="MobiDB-lite"/>
    </source>
</evidence>
<gene>
    <name evidence="4" type="ORF">BWR22_08740</name>
</gene>
<dbReference type="GO" id="GO:0000160">
    <property type="term" value="P:phosphorelay signal transduction system"/>
    <property type="evidence" value="ECO:0007669"/>
    <property type="project" value="InterPro"/>
</dbReference>
<dbReference type="PROSITE" id="PS50110">
    <property type="entry name" value="RESPONSE_REGULATORY"/>
    <property type="match status" value="1"/>
</dbReference>
<dbReference type="InterPro" id="IPR011006">
    <property type="entry name" value="CheY-like_superfamily"/>
</dbReference>
<dbReference type="AlphaFoldDB" id="A0AAC9PX08"/>